<dbReference type="InterPro" id="IPR001763">
    <property type="entry name" value="Rhodanese-like_dom"/>
</dbReference>
<dbReference type="PANTHER" id="PTHR43031">
    <property type="entry name" value="FAD-DEPENDENT OXIDOREDUCTASE"/>
    <property type="match status" value="1"/>
</dbReference>
<accession>A0A7C3E9D3</accession>
<gene>
    <name evidence="2" type="ORF">ENS59_08380</name>
</gene>
<comment type="caution">
    <text evidence="2">The sequence shown here is derived from an EMBL/GenBank/DDBJ whole genome shotgun (WGS) entry which is preliminary data.</text>
</comment>
<organism evidence="2">
    <name type="scientific">Gracilinema caldarium</name>
    <dbReference type="NCBI Taxonomy" id="215591"/>
    <lineage>
        <taxon>Bacteria</taxon>
        <taxon>Pseudomonadati</taxon>
        <taxon>Spirochaetota</taxon>
        <taxon>Spirochaetia</taxon>
        <taxon>Spirochaetales</taxon>
        <taxon>Breznakiellaceae</taxon>
        <taxon>Gracilinema</taxon>
    </lineage>
</organism>
<name>A0A7C3E9D3_9SPIR</name>
<evidence type="ECO:0000313" key="2">
    <source>
        <dbReference type="EMBL" id="HFH29513.1"/>
    </source>
</evidence>
<dbReference type="PROSITE" id="PS50206">
    <property type="entry name" value="RHODANESE_3"/>
    <property type="match status" value="1"/>
</dbReference>
<dbReference type="SMART" id="SM00450">
    <property type="entry name" value="RHOD"/>
    <property type="match status" value="1"/>
</dbReference>
<evidence type="ECO:0000259" key="1">
    <source>
        <dbReference type="PROSITE" id="PS50206"/>
    </source>
</evidence>
<dbReference type="InterPro" id="IPR036873">
    <property type="entry name" value="Rhodanese-like_dom_sf"/>
</dbReference>
<dbReference type="Pfam" id="PF00581">
    <property type="entry name" value="Rhodanese"/>
    <property type="match status" value="1"/>
</dbReference>
<proteinExistence type="predicted"/>
<feature type="domain" description="Rhodanese" evidence="1">
    <location>
        <begin position="41"/>
        <end position="126"/>
    </location>
</feature>
<dbReference type="Gene3D" id="3.40.250.10">
    <property type="entry name" value="Rhodanese-like domain"/>
    <property type="match status" value="1"/>
</dbReference>
<dbReference type="PANTHER" id="PTHR43031:SF18">
    <property type="entry name" value="RHODANESE-RELATED SULFURTRANSFERASES"/>
    <property type="match status" value="1"/>
</dbReference>
<sequence length="127" mass="14359">MNNLNKLVFTGIGVLLIGIAFPIFAQNQGKNRAQIAWDLINQKKALIIDVRTEEEFRSGHIQGAVNIPLQIIKKEIQKAYPDKNVPIVLYCRSGNRSQQAYEILKELGYKQIHNGGGYEELLANKPR</sequence>
<dbReference type="SUPFAM" id="SSF52821">
    <property type="entry name" value="Rhodanese/Cell cycle control phosphatase"/>
    <property type="match status" value="1"/>
</dbReference>
<dbReference type="EMBL" id="DSVL01000260">
    <property type="protein sequence ID" value="HFH29513.1"/>
    <property type="molecule type" value="Genomic_DNA"/>
</dbReference>
<protein>
    <submittedName>
        <fullName evidence="2">Rhodanese-like domain-containing protein</fullName>
    </submittedName>
</protein>
<reference evidence="2" key="1">
    <citation type="journal article" date="2020" name="mSystems">
        <title>Genome- and Community-Level Interaction Insights into Carbon Utilization and Element Cycling Functions of Hydrothermarchaeota in Hydrothermal Sediment.</title>
        <authorList>
            <person name="Zhou Z."/>
            <person name="Liu Y."/>
            <person name="Xu W."/>
            <person name="Pan J."/>
            <person name="Luo Z.H."/>
            <person name="Li M."/>
        </authorList>
    </citation>
    <scope>NUCLEOTIDE SEQUENCE [LARGE SCALE GENOMIC DNA]</scope>
    <source>
        <strain evidence="2">SpSt-503</strain>
    </source>
</reference>
<dbReference type="AlphaFoldDB" id="A0A7C3E9D3"/>
<dbReference type="CDD" id="cd00158">
    <property type="entry name" value="RHOD"/>
    <property type="match status" value="1"/>
</dbReference>
<dbReference type="InterPro" id="IPR050229">
    <property type="entry name" value="GlpE_sulfurtransferase"/>
</dbReference>